<proteinExistence type="predicted"/>
<dbReference type="Gene3D" id="3.40.50.450">
    <property type="match status" value="1"/>
</dbReference>
<dbReference type="AlphaFoldDB" id="E1YLH7"/>
<sequence length="375" mass="43239">MRVEPIFGKSQLRSEPDLCFVLMPFMPHFAPVFIDHIRKVCNKLNLRCLRADDIFSNSSIIDDIWCSIIKSRVIVADLTSKNPNVFYEIGIAHTIGKPVILITQDIEDIPFDLRHIRNIIYKFTPRGMEEFESSLYNTINHIMENPVLSLEQFRSDLVSDSFPETSSLKAYPDDYIKNFVFDRLNENFLRKNALELCFFRKIADDMFLDVLLQEKNPSLKSNISKFIEKYTLPISEAIMISLLSEESQVARPAVKAAYQLSVDGYFSSKILEITSNNSSWEVRKDAVFRIVKLNDLHSLETLAQFTNPKYDPEYHLTIMSMRNYIESLMGDNKLINGDIMTAISIIDHHITNSNISPHNKDLLSQTLTRLLELAK</sequence>
<reference evidence="1" key="1">
    <citation type="journal article" date="2011" name="Environ. Microbiol.">
        <title>Genomic insights into the metabolic potential of the polycyclic aromatic hydrocarbon degrading sulfate-reducing Deltaproteobacterium N47.</title>
        <authorList>
            <person name="Bergmann F."/>
            <person name="Selesi D."/>
            <person name="Weinmaier T."/>
            <person name="Tischler P."/>
            <person name="Rattei T."/>
            <person name="Meckenstock R.U."/>
        </authorList>
    </citation>
    <scope>NUCLEOTIDE SEQUENCE</scope>
</reference>
<accession>E1YLH7</accession>
<organism evidence="1">
    <name type="scientific">uncultured Desulfobacterium sp</name>
    <dbReference type="NCBI Taxonomy" id="201089"/>
    <lineage>
        <taxon>Bacteria</taxon>
        <taxon>Pseudomonadati</taxon>
        <taxon>Thermodesulfobacteriota</taxon>
        <taxon>Desulfobacteria</taxon>
        <taxon>Desulfobacterales</taxon>
        <taxon>Desulfobacteriaceae</taxon>
        <taxon>Desulfobacterium</taxon>
        <taxon>environmental samples</taxon>
    </lineage>
</organism>
<protein>
    <submittedName>
        <fullName evidence="1">Uncharacterized protein</fullName>
    </submittedName>
</protein>
<evidence type="ECO:0000313" key="1">
    <source>
        <dbReference type="EMBL" id="CBX30960.1"/>
    </source>
</evidence>
<name>E1YLH7_9BACT</name>
<gene>
    <name evidence="1" type="ORF">N47_E44720</name>
</gene>
<dbReference type="SUPFAM" id="SSF52309">
    <property type="entry name" value="N-(deoxy)ribosyltransferase-like"/>
    <property type="match status" value="1"/>
</dbReference>
<dbReference type="EMBL" id="FR695877">
    <property type="protein sequence ID" value="CBX30960.1"/>
    <property type="molecule type" value="Genomic_DNA"/>
</dbReference>